<dbReference type="SFLD" id="SFLDG00180">
    <property type="entry name" value="muconate_cycloisomerase"/>
    <property type="match status" value="1"/>
</dbReference>
<dbReference type="AlphaFoldDB" id="A0AAU7QEK0"/>
<dbReference type="Gene3D" id="3.30.390.10">
    <property type="entry name" value="Enolase-like, N-terminal domain"/>
    <property type="match status" value="1"/>
</dbReference>
<sequence length="270" mass="28465">MAPSLIGLDPKNLTIIHQRMNACLLGQESAKSAVDIACWDLLGKVAGLPVAALLGGVAQPDFPLYEAVPLASPEEMAAFVRRRGAAGISRFQLKVGNDPYEDAARTRSVMEACGDDVVVVADANGGWNVQSAVIAVRELAGLNIFVEQPCRDTADCALVQRISSLPLVMDESVVNAAELYRAKYDAGAVSVNIKLARVGGITGAVRMRDQAQALGMTVCIEDVWGGDVTSAAVAHVAASTRADALMHASFSMTGRWSTWPATPPFRARSG</sequence>
<dbReference type="InterPro" id="IPR029017">
    <property type="entry name" value="Enolase-like_N"/>
</dbReference>
<dbReference type="InterPro" id="IPR013341">
    <property type="entry name" value="Mandelate_racemase_N_dom"/>
</dbReference>
<dbReference type="InterPro" id="IPR013342">
    <property type="entry name" value="Mandelate_racemase_C"/>
</dbReference>
<dbReference type="GO" id="GO:0046872">
    <property type="term" value="F:metal ion binding"/>
    <property type="evidence" value="ECO:0007669"/>
    <property type="project" value="UniProtKB-KW"/>
</dbReference>
<dbReference type="SMART" id="SM00922">
    <property type="entry name" value="MR_MLE"/>
    <property type="match status" value="1"/>
</dbReference>
<organism evidence="4">
    <name type="scientific">Acerihabitans sp. KWT182</name>
    <dbReference type="NCBI Taxonomy" id="3157919"/>
    <lineage>
        <taxon>Bacteria</taxon>
        <taxon>Pseudomonadati</taxon>
        <taxon>Pseudomonadota</taxon>
        <taxon>Gammaproteobacteria</taxon>
        <taxon>Enterobacterales</taxon>
        <taxon>Pectobacteriaceae</taxon>
        <taxon>Acerihabitans</taxon>
    </lineage>
</organism>
<dbReference type="InterPro" id="IPR029065">
    <property type="entry name" value="Enolase_C-like"/>
</dbReference>
<dbReference type="SFLD" id="SFLDS00001">
    <property type="entry name" value="Enolase"/>
    <property type="match status" value="1"/>
</dbReference>
<dbReference type="EMBL" id="CP157947">
    <property type="protein sequence ID" value="XBS71474.1"/>
    <property type="molecule type" value="Genomic_DNA"/>
</dbReference>
<evidence type="ECO:0000256" key="1">
    <source>
        <dbReference type="ARBA" id="ARBA00010339"/>
    </source>
</evidence>
<dbReference type="PANTHER" id="PTHR48080">
    <property type="entry name" value="D-GALACTONATE DEHYDRATASE-RELATED"/>
    <property type="match status" value="1"/>
</dbReference>
<feature type="domain" description="Mandelate racemase/muconate lactonizing enzyme C-terminal" evidence="3">
    <location>
        <begin position="73"/>
        <end position="166"/>
    </location>
</feature>
<accession>A0AAU7QEK0</accession>
<dbReference type="Pfam" id="PF13378">
    <property type="entry name" value="MR_MLE_C"/>
    <property type="match status" value="1"/>
</dbReference>
<evidence type="ECO:0000259" key="3">
    <source>
        <dbReference type="SMART" id="SM00922"/>
    </source>
</evidence>
<dbReference type="SUPFAM" id="SSF51604">
    <property type="entry name" value="Enolase C-terminal domain-like"/>
    <property type="match status" value="1"/>
</dbReference>
<keyword evidence="2" id="KW-0479">Metal-binding</keyword>
<reference evidence="4" key="1">
    <citation type="submission" date="2024-06" db="EMBL/GenBank/DDBJ databases">
        <authorList>
            <person name="Coelho C."/>
            <person name="Bento M."/>
            <person name="Garcia E."/>
            <person name="Camelo A."/>
            <person name="Brandao I."/>
            <person name="Espirito Santo C."/>
            <person name="Trovao J."/>
            <person name="Verissimo A."/>
            <person name="Costa J."/>
            <person name="Tiago I."/>
        </authorList>
    </citation>
    <scope>NUCLEOTIDE SEQUENCE</scope>
    <source>
        <strain evidence="4">KWT182</strain>
    </source>
</reference>
<gene>
    <name evidence="4" type="ORF">ABK905_11375</name>
</gene>
<dbReference type="InterPro" id="IPR034593">
    <property type="entry name" value="DgoD-like"/>
</dbReference>
<dbReference type="SUPFAM" id="SSF54826">
    <property type="entry name" value="Enolase N-terminal domain-like"/>
    <property type="match status" value="1"/>
</dbReference>
<dbReference type="PANTHER" id="PTHR48080:SF3">
    <property type="entry name" value="ENOLASE SUPERFAMILY MEMBER DDB_G0284701"/>
    <property type="match status" value="1"/>
</dbReference>
<evidence type="ECO:0000256" key="2">
    <source>
        <dbReference type="ARBA" id="ARBA00022723"/>
    </source>
</evidence>
<dbReference type="Gene3D" id="3.20.20.120">
    <property type="entry name" value="Enolase-like C-terminal domain"/>
    <property type="match status" value="1"/>
</dbReference>
<name>A0AAU7QEK0_9GAMM</name>
<dbReference type="Pfam" id="PF02746">
    <property type="entry name" value="MR_MLE_N"/>
    <property type="match status" value="1"/>
</dbReference>
<comment type="similarity">
    <text evidence="1">Belongs to the mandelate racemase/muconate lactonizing enzyme family. GalD subfamily.</text>
</comment>
<evidence type="ECO:0000313" key="4">
    <source>
        <dbReference type="EMBL" id="XBS71474.1"/>
    </source>
</evidence>
<dbReference type="InterPro" id="IPR036849">
    <property type="entry name" value="Enolase-like_C_sf"/>
</dbReference>
<proteinExistence type="inferred from homology"/>
<protein>
    <submittedName>
        <fullName evidence="4">Enolase C-terminal domain-like protein</fullName>
    </submittedName>
</protein>